<gene>
    <name evidence="11" type="primary">Or9a_0</name>
    <name evidence="11" type="ORF">G6Z76_0005394</name>
</gene>
<dbReference type="InterPro" id="IPR004117">
    <property type="entry name" value="7tm6_olfct_rcpt"/>
</dbReference>
<dbReference type="GO" id="GO:0005549">
    <property type="term" value="F:odorant binding"/>
    <property type="evidence" value="ECO:0007669"/>
    <property type="project" value="InterPro"/>
</dbReference>
<keyword evidence="2" id="KW-1003">Cell membrane</keyword>
<protein>
    <submittedName>
        <fullName evidence="11">OR9A protein</fullName>
    </submittedName>
</protein>
<evidence type="ECO:0000256" key="1">
    <source>
        <dbReference type="ARBA" id="ARBA00004651"/>
    </source>
</evidence>
<keyword evidence="3" id="KW-0716">Sensory transduction</keyword>
<evidence type="ECO:0000256" key="8">
    <source>
        <dbReference type="ARBA" id="ARBA00023170"/>
    </source>
</evidence>
<feature type="transmembrane region" description="Helical" evidence="10">
    <location>
        <begin position="251"/>
        <end position="277"/>
    </location>
</feature>
<dbReference type="GO" id="GO:0004984">
    <property type="term" value="F:olfactory receptor activity"/>
    <property type="evidence" value="ECO:0007669"/>
    <property type="project" value="InterPro"/>
</dbReference>
<dbReference type="Pfam" id="PF02949">
    <property type="entry name" value="7tm_6"/>
    <property type="match status" value="2"/>
</dbReference>
<dbReference type="EMBL" id="JAANIC010005802">
    <property type="protein sequence ID" value="KAG5330655.1"/>
    <property type="molecule type" value="Genomic_DNA"/>
</dbReference>
<keyword evidence="9" id="KW-0807">Transducer</keyword>
<feature type="transmembrane region" description="Helical" evidence="10">
    <location>
        <begin position="498"/>
        <end position="528"/>
    </location>
</feature>
<dbReference type="GO" id="GO:0005886">
    <property type="term" value="C:plasma membrane"/>
    <property type="evidence" value="ECO:0007669"/>
    <property type="project" value="TreeGrafter"/>
</dbReference>
<evidence type="ECO:0000256" key="9">
    <source>
        <dbReference type="ARBA" id="ARBA00023224"/>
    </source>
</evidence>
<feature type="transmembrane region" description="Helical" evidence="10">
    <location>
        <begin position="557"/>
        <end position="583"/>
    </location>
</feature>
<evidence type="ECO:0000256" key="2">
    <source>
        <dbReference type="ARBA" id="ARBA00022475"/>
    </source>
</evidence>
<evidence type="ECO:0000313" key="12">
    <source>
        <dbReference type="Proteomes" id="UP000669903"/>
    </source>
</evidence>
<evidence type="ECO:0000256" key="10">
    <source>
        <dbReference type="SAM" id="Phobius"/>
    </source>
</evidence>
<keyword evidence="8" id="KW-0675">Receptor</keyword>
<feature type="transmembrane region" description="Helical" evidence="10">
    <location>
        <begin position="205"/>
        <end position="231"/>
    </location>
</feature>
<feature type="non-terminal residue" evidence="11">
    <location>
        <position position="765"/>
    </location>
</feature>
<feature type="transmembrane region" description="Helical" evidence="10">
    <location>
        <begin position="180"/>
        <end position="199"/>
    </location>
</feature>
<keyword evidence="5" id="KW-0552">Olfaction</keyword>
<organism evidence="11 12">
    <name type="scientific">Acromyrmex charruanus</name>
    <dbReference type="NCBI Taxonomy" id="2715315"/>
    <lineage>
        <taxon>Eukaryota</taxon>
        <taxon>Metazoa</taxon>
        <taxon>Ecdysozoa</taxon>
        <taxon>Arthropoda</taxon>
        <taxon>Hexapoda</taxon>
        <taxon>Insecta</taxon>
        <taxon>Pterygota</taxon>
        <taxon>Neoptera</taxon>
        <taxon>Endopterygota</taxon>
        <taxon>Hymenoptera</taxon>
        <taxon>Apocrita</taxon>
        <taxon>Aculeata</taxon>
        <taxon>Formicoidea</taxon>
        <taxon>Formicidae</taxon>
        <taxon>Myrmicinae</taxon>
        <taxon>Acromyrmex</taxon>
    </lineage>
</organism>
<evidence type="ECO:0000256" key="4">
    <source>
        <dbReference type="ARBA" id="ARBA00022692"/>
    </source>
</evidence>
<accession>A0A836JYL1</accession>
<evidence type="ECO:0000256" key="3">
    <source>
        <dbReference type="ARBA" id="ARBA00022606"/>
    </source>
</evidence>
<feature type="transmembrane region" description="Helical" evidence="10">
    <location>
        <begin position="77"/>
        <end position="96"/>
    </location>
</feature>
<evidence type="ECO:0000256" key="7">
    <source>
        <dbReference type="ARBA" id="ARBA00023136"/>
    </source>
</evidence>
<dbReference type="PANTHER" id="PTHR21137">
    <property type="entry name" value="ODORANT RECEPTOR"/>
    <property type="match status" value="1"/>
</dbReference>
<dbReference type="AlphaFoldDB" id="A0A836JYL1"/>
<feature type="transmembrane region" description="Helical" evidence="10">
    <location>
        <begin position="306"/>
        <end position="335"/>
    </location>
</feature>
<sequence length="765" mass="89715">MIRAIIKVWGNMVLVIDNLHTTLPLVVVSVKYIIMLRKQTVILSIVNMMAEDWMAFKLDEERNVMIKRARTARLIMMIGYVLTIMGFLVIIIPPYFGFPVTYVTNSTDRRKSLPLETYHFYDTDKSPQFELTFFIQILTTLFAATIYMSVDIFLIVMILHICGQLENFRCRLINLILYKNFHKIINYIVATHLRIMRFADNIENTYSLMMLVMVFHFGVVFCLSGFLFTILDRERNVMIKRAQTARLIMTIGYVIIITGFLTVNFLPFFDIHVLYVMNYTDRRKLLPLETYHFYDSYKSPQFELTFFIQILTTLFAATIYMSVDIFLVVIILHICGQLENFRYRLIDLVSYRDFNKILNDIVTFHLLINYKNLLDFMWAVNLHRLGFEMVGLWPKLNKCTKKSLWPEIWYGIVLILMIFVCNIPMICAVIEVWGNMVLVIDNLHTTLPQLMISIKYIIIRRKQTVLLSIVSMMAEDWMTFKLEEERDVMIKRAQTARLLMMIGYILVVISILTLIILSCYGIPVIYVVNITNVRKLLPLKTYHFYNTDKSPQFELTFFIHTLTALLGGIIYVCVDFFLVLTVLHISGQLENFRCRLINLISCKNFNKVLNNIVATHLRLIRFADNIENTYSLMMLVSVLHFCIAFCLSGFLFTIILSDKKINKAVIAQGYYSILFFIFLLMNTLLYCEAGEFVTDQCNAVYRMMCDLKWYKLESRKARNFILLMIRAKHPFRFTAGKIFPLTMVTFCSILKTSCGYISFLLTKRE</sequence>
<feature type="transmembrane region" description="Helical" evidence="10">
    <location>
        <begin position="738"/>
        <end position="761"/>
    </location>
</feature>
<feature type="transmembrane region" description="Helical" evidence="10">
    <location>
        <begin position="669"/>
        <end position="686"/>
    </location>
</feature>
<keyword evidence="6 10" id="KW-1133">Transmembrane helix</keyword>
<comment type="caution">
    <text evidence="11">The sequence shown here is derived from an EMBL/GenBank/DDBJ whole genome shotgun (WGS) entry which is preliminary data.</text>
</comment>
<evidence type="ECO:0000256" key="5">
    <source>
        <dbReference type="ARBA" id="ARBA00022725"/>
    </source>
</evidence>
<feature type="transmembrane region" description="Helical" evidence="10">
    <location>
        <begin position="632"/>
        <end position="657"/>
    </location>
</feature>
<keyword evidence="12" id="KW-1185">Reference proteome</keyword>
<reference evidence="11" key="1">
    <citation type="submission" date="2020-03" db="EMBL/GenBank/DDBJ databases">
        <title>Relaxed selection underlies rapid genomic changes in the transitions from sociality to social parasitism in ants.</title>
        <authorList>
            <person name="Bi X."/>
        </authorList>
    </citation>
    <scope>NUCLEOTIDE SEQUENCE</scope>
    <source>
        <strain evidence="11">BGI-DK2014a</strain>
        <tissue evidence="11">Whole body</tissue>
    </source>
</reference>
<comment type="subcellular location">
    <subcellularLocation>
        <location evidence="1">Cell membrane</location>
        <topology evidence="1">Multi-pass membrane protein</topology>
    </subcellularLocation>
</comment>
<feature type="transmembrane region" description="Helical" evidence="10">
    <location>
        <begin position="408"/>
        <end position="433"/>
    </location>
</feature>
<dbReference type="PANTHER" id="PTHR21137:SF35">
    <property type="entry name" value="ODORANT RECEPTOR 19A-RELATED"/>
    <property type="match status" value="1"/>
</dbReference>
<evidence type="ECO:0000256" key="6">
    <source>
        <dbReference type="ARBA" id="ARBA00022989"/>
    </source>
</evidence>
<keyword evidence="4 10" id="KW-0812">Transmembrane</keyword>
<keyword evidence="7 10" id="KW-0472">Membrane</keyword>
<feature type="transmembrane region" description="Helical" evidence="10">
    <location>
        <begin position="133"/>
        <end position="159"/>
    </location>
</feature>
<dbReference type="GO" id="GO:0007165">
    <property type="term" value="P:signal transduction"/>
    <property type="evidence" value="ECO:0007669"/>
    <property type="project" value="UniProtKB-KW"/>
</dbReference>
<feature type="non-terminal residue" evidence="11">
    <location>
        <position position="1"/>
    </location>
</feature>
<proteinExistence type="predicted"/>
<name>A0A836JYL1_9HYME</name>
<evidence type="ECO:0000313" key="11">
    <source>
        <dbReference type="EMBL" id="KAG5330655.1"/>
    </source>
</evidence>
<dbReference type="Proteomes" id="UP000669903">
    <property type="component" value="Unassembled WGS sequence"/>
</dbReference>